<organism evidence="2 3">
    <name type="scientific">Pseudomonas brassicacearum</name>
    <dbReference type="NCBI Taxonomy" id="930166"/>
    <lineage>
        <taxon>Bacteria</taxon>
        <taxon>Pseudomonadati</taxon>
        <taxon>Pseudomonadota</taxon>
        <taxon>Gammaproteobacteria</taxon>
        <taxon>Pseudomonadales</taxon>
        <taxon>Pseudomonadaceae</taxon>
        <taxon>Pseudomonas</taxon>
    </lineage>
</organism>
<comment type="caution">
    <text evidence="2">The sequence shown here is derived from an EMBL/GenBank/DDBJ whole genome shotgun (WGS) entry which is preliminary data.</text>
</comment>
<sequence length="130" mass="14056">MSKITVISGDFLAGDAEFQSGLFTLKSALKPSLELKIPISKLESLETATEEVVNKKGSAIRWGLAGALLLGPIGLVAGWLLCDKEREVTFYAKFKDGRCLLATTDSDTYSKISASPLKQHHSPPHQSQPL</sequence>
<dbReference type="EMBL" id="MOBJ01000006">
    <property type="protein sequence ID" value="RON09747.1"/>
    <property type="molecule type" value="Genomic_DNA"/>
</dbReference>
<gene>
    <name evidence="2" type="ORF">BK659_07425</name>
</gene>
<protein>
    <submittedName>
        <fullName evidence="2">Uncharacterized protein</fullName>
    </submittedName>
</protein>
<feature type="transmembrane region" description="Helical" evidence="1">
    <location>
        <begin position="59"/>
        <end position="82"/>
    </location>
</feature>
<keyword evidence="1" id="KW-0812">Transmembrane</keyword>
<dbReference type="Proteomes" id="UP000286071">
    <property type="component" value="Unassembled WGS sequence"/>
</dbReference>
<evidence type="ECO:0000313" key="2">
    <source>
        <dbReference type="EMBL" id="RON09747.1"/>
    </source>
</evidence>
<keyword evidence="1" id="KW-1133">Transmembrane helix</keyword>
<keyword evidence="1" id="KW-0472">Membrane</keyword>
<proteinExistence type="predicted"/>
<evidence type="ECO:0000256" key="1">
    <source>
        <dbReference type="SAM" id="Phobius"/>
    </source>
</evidence>
<accession>A0A423H993</accession>
<name>A0A423H993_9PSED</name>
<dbReference type="RefSeq" id="WP_123424494.1">
    <property type="nucleotide sequence ID" value="NZ_MOBJ01000006.1"/>
</dbReference>
<evidence type="ECO:0000313" key="3">
    <source>
        <dbReference type="Proteomes" id="UP000286071"/>
    </source>
</evidence>
<reference evidence="2 3" key="1">
    <citation type="submission" date="2016-10" db="EMBL/GenBank/DDBJ databases">
        <title>Comparative genome analysis of multiple Pseudomonas spp. focuses on biocontrol and plant growth promoting traits.</title>
        <authorList>
            <person name="Tao X.-Y."/>
            <person name="Taylor C.G."/>
        </authorList>
    </citation>
    <scope>NUCLEOTIDE SEQUENCE [LARGE SCALE GENOMIC DNA]</scope>
    <source>
        <strain evidence="2 3">48H11</strain>
    </source>
</reference>
<dbReference type="AlphaFoldDB" id="A0A423H993"/>
<dbReference type="OrthoDB" id="6195742at2"/>